<dbReference type="InterPro" id="IPR036396">
    <property type="entry name" value="Cyt_P450_sf"/>
</dbReference>
<dbReference type="InterPro" id="IPR052666">
    <property type="entry name" value="CYP450_20A1-like"/>
</dbReference>
<organism evidence="1 2">
    <name type="scientific">Tegillarca granosa</name>
    <name type="common">Malaysian cockle</name>
    <name type="synonym">Anadara granosa</name>
    <dbReference type="NCBI Taxonomy" id="220873"/>
    <lineage>
        <taxon>Eukaryota</taxon>
        <taxon>Metazoa</taxon>
        <taxon>Spiralia</taxon>
        <taxon>Lophotrochozoa</taxon>
        <taxon>Mollusca</taxon>
        <taxon>Bivalvia</taxon>
        <taxon>Autobranchia</taxon>
        <taxon>Pteriomorphia</taxon>
        <taxon>Arcoida</taxon>
        <taxon>Arcoidea</taxon>
        <taxon>Arcidae</taxon>
        <taxon>Tegillarca</taxon>
    </lineage>
</organism>
<proteinExistence type="predicted"/>
<accession>A0ABQ9F8S5</accession>
<evidence type="ECO:0000313" key="2">
    <source>
        <dbReference type="Proteomes" id="UP001217089"/>
    </source>
</evidence>
<keyword evidence="2" id="KW-1185">Reference proteome</keyword>
<name>A0ABQ9F8S5_TEGGR</name>
<dbReference type="SUPFAM" id="SSF48264">
    <property type="entry name" value="Cytochrome P450"/>
    <property type="match status" value="1"/>
</dbReference>
<reference evidence="1 2" key="1">
    <citation type="submission" date="2022-12" db="EMBL/GenBank/DDBJ databases">
        <title>Chromosome-level genome of Tegillarca granosa.</title>
        <authorList>
            <person name="Kim J."/>
        </authorList>
    </citation>
    <scope>NUCLEOTIDE SEQUENCE [LARGE SCALE GENOMIC DNA]</scope>
    <source>
        <strain evidence="1">Teg-2019</strain>
        <tissue evidence="1">Adductor muscle</tissue>
    </source>
</reference>
<dbReference type="Proteomes" id="UP001217089">
    <property type="component" value="Unassembled WGS sequence"/>
</dbReference>
<sequence length="140" mass="17068">MCLIDHTNYNHLLMKTKLFKLFEPFYWGTSVMYANGKDGRHRRYQYDKPLSHESLKQYYSDFQEIANELEKKWSTLVKEEQIPLWQYMSDFALKVVFRAMFGFKDDKEVLEFRRNYDTCWDDLERSLTKPIQPGSQRQKK</sequence>
<dbReference type="PANTHER" id="PTHR24280">
    <property type="entry name" value="CYTOCHROME P450 20A1"/>
    <property type="match status" value="1"/>
</dbReference>
<evidence type="ECO:0000313" key="1">
    <source>
        <dbReference type="EMBL" id="KAJ8313732.1"/>
    </source>
</evidence>
<gene>
    <name evidence="1" type="ORF">KUTeg_008293</name>
</gene>
<dbReference type="EMBL" id="JARBDR010000342">
    <property type="protein sequence ID" value="KAJ8313732.1"/>
    <property type="molecule type" value="Genomic_DNA"/>
</dbReference>
<comment type="caution">
    <text evidence="1">The sequence shown here is derived from an EMBL/GenBank/DDBJ whole genome shotgun (WGS) entry which is preliminary data.</text>
</comment>
<protein>
    <submittedName>
        <fullName evidence="1">Uncharacterized protein</fullName>
    </submittedName>
</protein>
<dbReference type="Gene3D" id="1.10.630.10">
    <property type="entry name" value="Cytochrome P450"/>
    <property type="match status" value="1"/>
</dbReference>
<dbReference type="PANTHER" id="PTHR24280:SF4">
    <property type="entry name" value="CYTOCHROME P450 20A1"/>
    <property type="match status" value="1"/>
</dbReference>